<evidence type="ECO:0000313" key="2">
    <source>
        <dbReference type="Proteomes" id="UP000427769"/>
    </source>
</evidence>
<dbReference type="Proteomes" id="UP000427769">
    <property type="component" value="Chromosome"/>
</dbReference>
<protein>
    <submittedName>
        <fullName evidence="1">Uncharacterized protein</fullName>
    </submittedName>
</protein>
<sequence>MYEALDLTLIPASETQLFFKIRDRVAIGIQFVGQISYRQPVVFTEELEFIFPWGYRLDGLKTPSATKRTWARI</sequence>
<name>A0A5K7Z361_9BACT</name>
<dbReference type="AlphaFoldDB" id="A0A5K7Z361"/>
<reference evidence="1 2" key="1">
    <citation type="submission" date="2019-11" db="EMBL/GenBank/DDBJ databases">
        <title>Comparative genomics of hydrocarbon-degrading Desulfosarcina strains.</title>
        <authorList>
            <person name="Watanabe M."/>
            <person name="Kojima H."/>
            <person name="Fukui M."/>
        </authorList>
    </citation>
    <scope>NUCLEOTIDE SEQUENCE [LARGE SCALE GENOMIC DNA]</scope>
    <source>
        <strain evidence="1 2">PP31</strain>
    </source>
</reference>
<accession>A0A5K7Z361</accession>
<gene>
    <name evidence="1" type="ORF">DSCW_35930</name>
</gene>
<dbReference type="KEGG" id="dwd:DSCW_35930"/>
<dbReference type="EMBL" id="AP021875">
    <property type="protein sequence ID" value="BBO76176.1"/>
    <property type="molecule type" value="Genomic_DNA"/>
</dbReference>
<proteinExistence type="predicted"/>
<evidence type="ECO:0000313" key="1">
    <source>
        <dbReference type="EMBL" id="BBO76176.1"/>
    </source>
</evidence>
<organism evidence="1 2">
    <name type="scientific">Desulfosarcina widdelii</name>
    <dbReference type="NCBI Taxonomy" id="947919"/>
    <lineage>
        <taxon>Bacteria</taxon>
        <taxon>Pseudomonadati</taxon>
        <taxon>Thermodesulfobacteriota</taxon>
        <taxon>Desulfobacteria</taxon>
        <taxon>Desulfobacterales</taxon>
        <taxon>Desulfosarcinaceae</taxon>
        <taxon>Desulfosarcina</taxon>
    </lineage>
</organism>
<keyword evidence="2" id="KW-1185">Reference proteome</keyword>